<dbReference type="InterPro" id="IPR023827">
    <property type="entry name" value="Peptidase_S8_Asp-AS"/>
</dbReference>
<dbReference type="InterPro" id="IPR015500">
    <property type="entry name" value="Peptidase_S8_subtilisin-rel"/>
</dbReference>
<feature type="active site" description="Charge relay system" evidence="6">
    <location>
        <position position="356"/>
    </location>
</feature>
<dbReference type="InterPro" id="IPR000209">
    <property type="entry name" value="Peptidase_S8/S53_dom"/>
</dbReference>
<evidence type="ECO:0000256" key="6">
    <source>
        <dbReference type="PROSITE-ProRule" id="PRU01240"/>
    </source>
</evidence>
<feature type="compositionally biased region" description="Low complexity" evidence="8">
    <location>
        <begin position="8"/>
        <end position="20"/>
    </location>
</feature>
<organism evidence="10 11">
    <name type="scientific">Handelsmanbacteria sp. (strain RIFCSPLOWO2_12_FULL_64_10)</name>
    <dbReference type="NCBI Taxonomy" id="1817868"/>
    <lineage>
        <taxon>Bacteria</taxon>
        <taxon>Candidatus Handelsmaniibacteriota</taxon>
    </lineage>
</organism>
<evidence type="ECO:0000256" key="8">
    <source>
        <dbReference type="SAM" id="MobiDB-lite"/>
    </source>
</evidence>
<dbReference type="GO" id="GO:0004252">
    <property type="term" value="F:serine-type endopeptidase activity"/>
    <property type="evidence" value="ECO:0007669"/>
    <property type="project" value="UniProtKB-UniRule"/>
</dbReference>
<feature type="compositionally biased region" description="Polar residues" evidence="8">
    <location>
        <begin position="21"/>
        <end position="30"/>
    </location>
</feature>
<evidence type="ECO:0000259" key="9">
    <source>
        <dbReference type="Pfam" id="PF00082"/>
    </source>
</evidence>
<dbReference type="Gene3D" id="3.30.70.80">
    <property type="entry name" value="Peptidase S8 propeptide/proteinase inhibitor I9"/>
    <property type="match status" value="1"/>
</dbReference>
<comment type="caution">
    <text evidence="10">The sequence shown here is derived from an EMBL/GenBank/DDBJ whole genome shotgun (WGS) entry which is preliminary data.</text>
</comment>
<dbReference type="Gene3D" id="3.40.50.200">
    <property type="entry name" value="Peptidase S8/S53 domain"/>
    <property type="match status" value="1"/>
</dbReference>
<feature type="active site" description="Charge relay system" evidence="6">
    <location>
        <position position="155"/>
    </location>
</feature>
<feature type="active site" description="Charge relay system" evidence="6">
    <location>
        <position position="188"/>
    </location>
</feature>
<dbReference type="Proteomes" id="UP000178606">
    <property type="component" value="Unassembled WGS sequence"/>
</dbReference>
<gene>
    <name evidence="10" type="ORF">A3F84_21625</name>
</gene>
<dbReference type="InterPro" id="IPR034202">
    <property type="entry name" value="Subtilisin_Carlsberg-like"/>
</dbReference>
<dbReference type="SUPFAM" id="SSF52743">
    <property type="entry name" value="Subtilisin-like"/>
    <property type="match status" value="1"/>
</dbReference>
<evidence type="ECO:0000256" key="3">
    <source>
        <dbReference type="ARBA" id="ARBA00022723"/>
    </source>
</evidence>
<dbReference type="InterPro" id="IPR036852">
    <property type="entry name" value="Peptidase_S8/S53_dom_sf"/>
</dbReference>
<dbReference type="InterPro" id="IPR022398">
    <property type="entry name" value="Peptidase_S8_His-AS"/>
</dbReference>
<dbReference type="PROSITE" id="PS00137">
    <property type="entry name" value="SUBTILASE_HIS"/>
    <property type="match status" value="1"/>
</dbReference>
<dbReference type="GO" id="GO:0046872">
    <property type="term" value="F:metal ion binding"/>
    <property type="evidence" value="ECO:0007669"/>
    <property type="project" value="UniProtKB-KW"/>
</dbReference>
<dbReference type="GO" id="GO:0006508">
    <property type="term" value="P:proteolysis"/>
    <property type="evidence" value="ECO:0007669"/>
    <property type="project" value="UniProtKB-KW"/>
</dbReference>
<dbReference type="AlphaFoldDB" id="A0A1F6CBL4"/>
<dbReference type="PANTHER" id="PTHR43806:SF11">
    <property type="entry name" value="CEREVISIN-RELATED"/>
    <property type="match status" value="1"/>
</dbReference>
<dbReference type="PROSITE" id="PS00136">
    <property type="entry name" value="SUBTILASE_ASP"/>
    <property type="match status" value="1"/>
</dbReference>
<dbReference type="EMBL" id="MFKF01000304">
    <property type="protein sequence ID" value="OGG46539.1"/>
    <property type="molecule type" value="Genomic_DNA"/>
</dbReference>
<dbReference type="InterPro" id="IPR023828">
    <property type="entry name" value="Peptidase_S8_Ser-AS"/>
</dbReference>
<dbReference type="CDD" id="cd07477">
    <property type="entry name" value="Peptidases_S8_Subtilisin_subset"/>
    <property type="match status" value="1"/>
</dbReference>
<proteinExistence type="inferred from homology"/>
<dbReference type="PRINTS" id="PR00723">
    <property type="entry name" value="SUBTILISIN"/>
</dbReference>
<keyword evidence="5 6" id="KW-0720">Serine protease</keyword>
<dbReference type="PROSITE" id="PS00138">
    <property type="entry name" value="SUBTILASE_SER"/>
    <property type="match status" value="1"/>
</dbReference>
<dbReference type="InterPro" id="IPR037045">
    <property type="entry name" value="S8pro/Inhibitor_I9_sf"/>
</dbReference>
<evidence type="ECO:0000256" key="4">
    <source>
        <dbReference type="ARBA" id="ARBA00022801"/>
    </source>
</evidence>
<keyword evidence="2 6" id="KW-0645">Protease</keyword>
<dbReference type="PROSITE" id="PS51892">
    <property type="entry name" value="SUBTILASE"/>
    <property type="match status" value="1"/>
</dbReference>
<protein>
    <recommendedName>
        <fullName evidence="9">Peptidase S8/S53 domain-containing protein</fullName>
    </recommendedName>
</protein>
<sequence>MAQPSPPASGAAGPLSANPSDSASATTNALSLPRPASGVAGPLGINAGNIVPGLANVSRRVLIGFKGRPDAGVVQGAGGRVRYVYRLVPAVAATIPEAAMGLLRAHPGVAYVEPDVQVRAIDAELDNAWGVQRIGAGVAHDGGNKGGGVKVGILDTGIDYTHPDLNGNYAGGYDFVNGDPDPRDDHGHGTHVAGIVAAEDNGSGVVGVAPAARVYALKVLAADGSGYSSDIVAALEWCVNNGIRVTNNSYGSVPLPLLDALDVGGSTTMKDAFDRSAAAGVVHVAAAGNSGNFLGIGDNEASPARYESVIAVAATDRDNGRASFSSTGPDVELAGPGVSVYSTMRGGGYGSMSGTSQASPHVAGTAALAIAAGVQDVRRRLQTTAQDLGVPGRDWQYGYGLVDARRAAASGLVGR</sequence>
<evidence type="ECO:0000313" key="10">
    <source>
        <dbReference type="EMBL" id="OGG46539.1"/>
    </source>
</evidence>
<evidence type="ECO:0000256" key="5">
    <source>
        <dbReference type="ARBA" id="ARBA00022825"/>
    </source>
</evidence>
<dbReference type="InterPro" id="IPR050131">
    <property type="entry name" value="Peptidase_S8_subtilisin-like"/>
</dbReference>
<dbReference type="SUPFAM" id="SSF54897">
    <property type="entry name" value="Protease propeptides/inhibitors"/>
    <property type="match status" value="1"/>
</dbReference>
<name>A0A1F6CBL4_HANXR</name>
<accession>A0A1F6CBL4</accession>
<feature type="domain" description="Peptidase S8/S53" evidence="9">
    <location>
        <begin position="146"/>
        <end position="400"/>
    </location>
</feature>
<dbReference type="PANTHER" id="PTHR43806">
    <property type="entry name" value="PEPTIDASE S8"/>
    <property type="match status" value="1"/>
</dbReference>
<keyword evidence="3" id="KW-0479">Metal-binding</keyword>
<feature type="region of interest" description="Disordered" evidence="8">
    <location>
        <begin position="1"/>
        <end position="30"/>
    </location>
</feature>
<comment type="similarity">
    <text evidence="1 6 7">Belongs to the peptidase S8 family.</text>
</comment>
<evidence type="ECO:0000256" key="2">
    <source>
        <dbReference type="ARBA" id="ARBA00022670"/>
    </source>
</evidence>
<evidence type="ECO:0000256" key="7">
    <source>
        <dbReference type="RuleBase" id="RU003355"/>
    </source>
</evidence>
<dbReference type="Pfam" id="PF00082">
    <property type="entry name" value="Peptidase_S8"/>
    <property type="match status" value="1"/>
</dbReference>
<keyword evidence="4 6" id="KW-0378">Hydrolase</keyword>
<evidence type="ECO:0000256" key="1">
    <source>
        <dbReference type="ARBA" id="ARBA00011073"/>
    </source>
</evidence>
<evidence type="ECO:0000313" key="11">
    <source>
        <dbReference type="Proteomes" id="UP000178606"/>
    </source>
</evidence>
<reference evidence="10 11" key="1">
    <citation type="journal article" date="2016" name="Nat. Commun.">
        <title>Thousands of microbial genomes shed light on interconnected biogeochemical processes in an aquifer system.</title>
        <authorList>
            <person name="Anantharaman K."/>
            <person name="Brown C.T."/>
            <person name="Hug L.A."/>
            <person name="Sharon I."/>
            <person name="Castelle C.J."/>
            <person name="Probst A.J."/>
            <person name="Thomas B.C."/>
            <person name="Singh A."/>
            <person name="Wilkins M.J."/>
            <person name="Karaoz U."/>
            <person name="Brodie E.L."/>
            <person name="Williams K.H."/>
            <person name="Hubbard S.S."/>
            <person name="Banfield J.F."/>
        </authorList>
    </citation>
    <scope>NUCLEOTIDE SEQUENCE [LARGE SCALE GENOMIC DNA]</scope>
    <source>
        <strain evidence="11">RIFCSPLOWO2_12_FULL_64_10</strain>
    </source>
</reference>